<reference evidence="2 3" key="2">
    <citation type="submission" date="2019-09" db="EMBL/GenBank/DDBJ databases">
        <title>Mesorhizobium sp. MaA-C15 isolated from Microcystis aeruginosa.</title>
        <authorList>
            <person name="Jeong S.E."/>
            <person name="Jin H.M."/>
            <person name="Jeon C.O."/>
        </authorList>
    </citation>
    <scope>NUCLEOTIDE SEQUENCE [LARGE SCALE GENOMIC DNA]</scope>
    <source>
        <strain evidence="2 3">MaA-C15</strain>
    </source>
</reference>
<dbReference type="AlphaFoldDB" id="A0A5D4GQI1"/>
<keyword evidence="1" id="KW-0732">Signal</keyword>
<organism evidence="2 3">
    <name type="scientific">Neoaquamicrobium microcysteis</name>
    <dbReference type="NCBI Taxonomy" id="2682781"/>
    <lineage>
        <taxon>Bacteria</taxon>
        <taxon>Pseudomonadati</taxon>
        <taxon>Pseudomonadota</taxon>
        <taxon>Alphaproteobacteria</taxon>
        <taxon>Hyphomicrobiales</taxon>
        <taxon>Phyllobacteriaceae</taxon>
        <taxon>Neoaquamicrobium</taxon>
    </lineage>
</organism>
<sequence length="140" mass="14805">MKKMLSRSALHAGLLLCACAALPASAQDSAPPADMPPEIAEMFADAAGEGATVTVAESEQPQDPGAAIGADLVGSRYLYTTLRVTTSSSNRGCGVSDWNCMTRLCKADLGQSAWRGWAGCWRDGNNFICYFECGQSRTAF</sequence>
<feature type="signal peptide" evidence="1">
    <location>
        <begin position="1"/>
        <end position="26"/>
    </location>
</feature>
<dbReference type="RefSeq" id="WP_148916667.1">
    <property type="nucleotide sequence ID" value="NZ_VSZS01000067.1"/>
</dbReference>
<evidence type="ECO:0000256" key="1">
    <source>
        <dbReference type="SAM" id="SignalP"/>
    </source>
</evidence>
<dbReference type="Proteomes" id="UP000323258">
    <property type="component" value="Unassembled WGS sequence"/>
</dbReference>
<evidence type="ECO:0000313" key="3">
    <source>
        <dbReference type="Proteomes" id="UP000323258"/>
    </source>
</evidence>
<proteinExistence type="predicted"/>
<protein>
    <submittedName>
        <fullName evidence="2">Uncharacterized protein</fullName>
    </submittedName>
</protein>
<name>A0A5D4GQI1_9HYPH</name>
<comment type="caution">
    <text evidence="2">The sequence shown here is derived from an EMBL/GenBank/DDBJ whole genome shotgun (WGS) entry which is preliminary data.</text>
</comment>
<evidence type="ECO:0000313" key="2">
    <source>
        <dbReference type="EMBL" id="TYR30312.1"/>
    </source>
</evidence>
<accession>A0A5D4GQI1</accession>
<dbReference type="EMBL" id="VSZS01000067">
    <property type="protein sequence ID" value="TYR30312.1"/>
    <property type="molecule type" value="Genomic_DNA"/>
</dbReference>
<reference evidence="2 3" key="1">
    <citation type="submission" date="2019-08" db="EMBL/GenBank/DDBJ databases">
        <authorList>
            <person name="Seo Y.L."/>
        </authorList>
    </citation>
    <scope>NUCLEOTIDE SEQUENCE [LARGE SCALE GENOMIC DNA]</scope>
    <source>
        <strain evidence="2 3">MaA-C15</strain>
    </source>
</reference>
<keyword evidence="3" id="KW-1185">Reference proteome</keyword>
<dbReference type="PROSITE" id="PS51257">
    <property type="entry name" value="PROKAR_LIPOPROTEIN"/>
    <property type="match status" value="1"/>
</dbReference>
<feature type="chain" id="PRO_5022863405" evidence="1">
    <location>
        <begin position="27"/>
        <end position="140"/>
    </location>
</feature>
<gene>
    <name evidence="2" type="ORF">FY036_20760</name>
</gene>
<dbReference type="OrthoDB" id="9867075at2"/>